<dbReference type="SUPFAM" id="SSF53474">
    <property type="entry name" value="alpha/beta-Hydrolases"/>
    <property type="match status" value="1"/>
</dbReference>
<evidence type="ECO:0000259" key="2">
    <source>
        <dbReference type="Pfam" id="PF02230"/>
    </source>
</evidence>
<sequence length="229" mass="25743">MQLFPRLNAFSFFLCALLSSFVNAAEVIEKLPEQFEPSDKFVFYSHGYIVEGDNPTPVEVKNGWGLYDFPKVKQALADDRYTLVAVHRKKNTDPFEYAKAQSATIRNMIKNGVPANNITLIGFSRGAFITGLMSNHLADFGVNTVLLAGCGRLISSKHDDIKVYGHVLSVYEKTDKSNTCKKLKDKSGQVQSFKEVAINTGLSHGAFYRPLPQWVLPVKTWMKEKMDIR</sequence>
<dbReference type="EMBL" id="JBAWKS010000002">
    <property type="protein sequence ID" value="MEI4551831.1"/>
    <property type="molecule type" value="Genomic_DNA"/>
</dbReference>
<dbReference type="GO" id="GO:0016787">
    <property type="term" value="F:hydrolase activity"/>
    <property type="evidence" value="ECO:0007669"/>
    <property type="project" value="UniProtKB-KW"/>
</dbReference>
<evidence type="ECO:0000313" key="4">
    <source>
        <dbReference type="Proteomes" id="UP001382455"/>
    </source>
</evidence>
<keyword evidence="3" id="KW-0378">Hydrolase</keyword>
<dbReference type="Gene3D" id="3.40.50.1820">
    <property type="entry name" value="alpha/beta hydrolase"/>
    <property type="match status" value="1"/>
</dbReference>
<keyword evidence="1" id="KW-0732">Signal</keyword>
<reference evidence="3 4" key="1">
    <citation type="submission" date="2023-12" db="EMBL/GenBank/DDBJ databases">
        <title>Friends and Foes: Symbiotic and Algicidal bacterial influence on Karenia brevis blooms.</title>
        <authorList>
            <person name="Fei C."/>
            <person name="Mohamed A.R."/>
            <person name="Booker A."/>
            <person name="Arshad M."/>
            <person name="Klass S."/>
            <person name="Ahn S."/>
            <person name="Gilbert P.M."/>
            <person name="Heil C.A."/>
            <person name="Martinez J.M."/>
            <person name="Amin S.A."/>
        </authorList>
    </citation>
    <scope>NUCLEOTIDE SEQUENCE [LARGE SCALE GENOMIC DNA]</scope>
    <source>
        <strain evidence="3 4">CE15</strain>
    </source>
</reference>
<keyword evidence="4" id="KW-1185">Reference proteome</keyword>
<feature type="domain" description="Phospholipase/carboxylesterase/thioesterase" evidence="2">
    <location>
        <begin position="99"/>
        <end position="130"/>
    </location>
</feature>
<feature type="chain" id="PRO_5046237738" evidence="1">
    <location>
        <begin position="25"/>
        <end position="229"/>
    </location>
</feature>
<dbReference type="RefSeq" id="WP_336436736.1">
    <property type="nucleotide sequence ID" value="NZ_JBAWKS010000002.1"/>
</dbReference>
<dbReference type="InterPro" id="IPR003140">
    <property type="entry name" value="PLipase/COase/thioEstase"/>
</dbReference>
<organism evidence="3 4">
    <name type="scientific">Pseudoalteromonas spongiae</name>
    <dbReference type="NCBI Taxonomy" id="298657"/>
    <lineage>
        <taxon>Bacteria</taxon>
        <taxon>Pseudomonadati</taxon>
        <taxon>Pseudomonadota</taxon>
        <taxon>Gammaproteobacteria</taxon>
        <taxon>Alteromonadales</taxon>
        <taxon>Pseudoalteromonadaceae</taxon>
        <taxon>Pseudoalteromonas</taxon>
    </lineage>
</organism>
<dbReference type="Proteomes" id="UP001382455">
    <property type="component" value="Unassembled WGS sequence"/>
</dbReference>
<accession>A0ABU8F028</accession>
<comment type="caution">
    <text evidence="3">The sequence shown here is derived from an EMBL/GenBank/DDBJ whole genome shotgun (WGS) entry which is preliminary data.</text>
</comment>
<feature type="signal peptide" evidence="1">
    <location>
        <begin position="1"/>
        <end position="24"/>
    </location>
</feature>
<protein>
    <submittedName>
        <fullName evidence="3">Alpha/beta hydrolase</fullName>
    </submittedName>
</protein>
<proteinExistence type="predicted"/>
<evidence type="ECO:0000313" key="3">
    <source>
        <dbReference type="EMBL" id="MEI4551831.1"/>
    </source>
</evidence>
<name>A0ABU8F028_9GAMM</name>
<dbReference type="Pfam" id="PF02230">
    <property type="entry name" value="Abhydrolase_2"/>
    <property type="match status" value="1"/>
</dbReference>
<gene>
    <name evidence="3" type="ORF">WAE96_19300</name>
</gene>
<dbReference type="InterPro" id="IPR029058">
    <property type="entry name" value="AB_hydrolase_fold"/>
</dbReference>
<evidence type="ECO:0000256" key="1">
    <source>
        <dbReference type="SAM" id="SignalP"/>
    </source>
</evidence>